<feature type="transmembrane region" description="Helical" evidence="5">
    <location>
        <begin position="216"/>
        <end position="235"/>
    </location>
</feature>
<comment type="caution">
    <text evidence="7">The sequence shown here is derived from an EMBL/GenBank/DDBJ whole genome shotgun (WGS) entry which is preliminary data.</text>
</comment>
<evidence type="ECO:0000256" key="1">
    <source>
        <dbReference type="ARBA" id="ARBA00004141"/>
    </source>
</evidence>
<evidence type="ECO:0000259" key="6">
    <source>
        <dbReference type="PROSITE" id="PS50801"/>
    </source>
</evidence>
<dbReference type="Proteomes" id="UP000701801">
    <property type="component" value="Unassembled WGS sequence"/>
</dbReference>
<dbReference type="GO" id="GO:0016020">
    <property type="term" value="C:membrane"/>
    <property type="evidence" value="ECO:0007669"/>
    <property type="project" value="UniProtKB-SubCell"/>
</dbReference>
<feature type="transmembrane region" description="Helical" evidence="5">
    <location>
        <begin position="439"/>
        <end position="466"/>
    </location>
</feature>
<gene>
    <name evidence="7" type="ORF">HYALB_00003827</name>
</gene>
<dbReference type="Pfam" id="PF01740">
    <property type="entry name" value="STAS"/>
    <property type="match status" value="1"/>
</dbReference>
<feature type="transmembrane region" description="Helical" evidence="5">
    <location>
        <begin position="141"/>
        <end position="165"/>
    </location>
</feature>
<dbReference type="SUPFAM" id="SSF52091">
    <property type="entry name" value="SpoIIaa-like"/>
    <property type="match status" value="1"/>
</dbReference>
<dbReference type="PROSITE" id="PS50801">
    <property type="entry name" value="STAS"/>
    <property type="match status" value="1"/>
</dbReference>
<evidence type="ECO:0000256" key="2">
    <source>
        <dbReference type="ARBA" id="ARBA00022692"/>
    </source>
</evidence>
<comment type="subcellular location">
    <subcellularLocation>
        <location evidence="1">Membrane</location>
        <topology evidence="1">Multi-pass membrane protein</topology>
    </subcellularLocation>
</comment>
<feature type="transmembrane region" description="Helical" evidence="5">
    <location>
        <begin position="171"/>
        <end position="204"/>
    </location>
</feature>
<dbReference type="InterPro" id="IPR001902">
    <property type="entry name" value="SLC26A/SulP_fam"/>
</dbReference>
<evidence type="ECO:0000256" key="4">
    <source>
        <dbReference type="ARBA" id="ARBA00023136"/>
    </source>
</evidence>
<sequence>VDMEKLRKIKTSLKNDRNLKRSGNAIKRGWKTLPSAAETYMREKVPVVGWLPNYDPKWIASDTIAGSAMGMMLIPQAITYATLAGIPIQNGIQSTWIPSLIYFIMGTSKDLSTGPTSLTGILTNFVIMDYRADKRRIPPTFLGAGVAIAVGLMSLFLGLLNMGWILDFASLPILVGFMLTASLIAVQGQLAPLLGVIGVGNDFLSQPKEILQHINTAEPATIAMGISTIIILAILQTVDQKLGKKNFIIHLVASSRYLFVLTIMTNISYLVNRNRDRPLWAIAGQQGNGFQTSGGPSFGISLLVLRQAIPVFLATIVQHLALTKSFSRRHGYDVNPSQELTYLGVSNIASGLLGGMPVSAEISRTAVNEASDVKSPLSGIFTTIVVLLGLQVAKDAVFYIPSATIAGMTIVAAGGTMPDFKIVISHWKGSFIDFLSCQIVVQGAFLASLDTGVLAGAFFMVGYTMLRSLFERADPVTPAELDIKFGVSETKRGVVVQEGVKILKMRDDVYYINAKRIMKSVFMRAGEDFKRITNMYPEARLWCEPKWGFVDDRASLTRSQSNLRVLILDFTRVGFVDLTTLTYLEELKAAVRTYASEGNEVELRFVGLSAPVKLRFDRVGWKLVDGAAPAGGDGQDGDRYFENMRAAVETPIIGRNNIYSELNFEFGDTRKDAVGVSERYVGF</sequence>
<dbReference type="EMBL" id="CAJVRM010000462">
    <property type="protein sequence ID" value="CAG8981229.1"/>
    <property type="molecule type" value="Genomic_DNA"/>
</dbReference>
<feature type="domain" description="STAS" evidence="6">
    <location>
        <begin position="490"/>
        <end position="651"/>
    </location>
</feature>
<feature type="non-terminal residue" evidence="7">
    <location>
        <position position="1"/>
    </location>
</feature>
<dbReference type="AlphaFoldDB" id="A0A9N9LU29"/>
<keyword evidence="8" id="KW-1185">Reference proteome</keyword>
<proteinExistence type="predicted"/>
<protein>
    <recommendedName>
        <fullName evidence="6">STAS domain-containing protein</fullName>
    </recommendedName>
</protein>
<reference evidence="7" key="1">
    <citation type="submission" date="2021-07" db="EMBL/GenBank/DDBJ databases">
        <authorList>
            <person name="Durling M."/>
        </authorList>
    </citation>
    <scope>NUCLEOTIDE SEQUENCE</scope>
</reference>
<dbReference type="InterPro" id="IPR036513">
    <property type="entry name" value="STAS_dom_sf"/>
</dbReference>
<evidence type="ECO:0000313" key="8">
    <source>
        <dbReference type="Proteomes" id="UP000701801"/>
    </source>
</evidence>
<evidence type="ECO:0000256" key="5">
    <source>
        <dbReference type="SAM" id="Phobius"/>
    </source>
</evidence>
<dbReference type="PANTHER" id="PTHR11814">
    <property type="entry name" value="SULFATE TRANSPORTER"/>
    <property type="match status" value="1"/>
</dbReference>
<keyword evidence="2 5" id="KW-0812">Transmembrane</keyword>
<dbReference type="InterPro" id="IPR002645">
    <property type="entry name" value="STAS_dom"/>
</dbReference>
<dbReference type="Gene3D" id="3.30.750.24">
    <property type="entry name" value="STAS domain"/>
    <property type="match status" value="1"/>
</dbReference>
<feature type="transmembrane region" description="Helical" evidence="5">
    <location>
        <begin position="247"/>
        <end position="271"/>
    </location>
</feature>
<keyword evidence="3 5" id="KW-1133">Transmembrane helix</keyword>
<dbReference type="OrthoDB" id="288203at2759"/>
<dbReference type="InterPro" id="IPR011547">
    <property type="entry name" value="SLC26A/SulP_dom"/>
</dbReference>
<dbReference type="GO" id="GO:0055085">
    <property type="term" value="P:transmembrane transport"/>
    <property type="evidence" value="ECO:0007669"/>
    <property type="project" value="InterPro"/>
</dbReference>
<dbReference type="Pfam" id="PF00916">
    <property type="entry name" value="Sulfate_transp"/>
    <property type="match status" value="1"/>
</dbReference>
<organism evidence="7 8">
    <name type="scientific">Hymenoscyphus albidus</name>
    <dbReference type="NCBI Taxonomy" id="595503"/>
    <lineage>
        <taxon>Eukaryota</taxon>
        <taxon>Fungi</taxon>
        <taxon>Dikarya</taxon>
        <taxon>Ascomycota</taxon>
        <taxon>Pezizomycotina</taxon>
        <taxon>Leotiomycetes</taxon>
        <taxon>Helotiales</taxon>
        <taxon>Helotiaceae</taxon>
        <taxon>Hymenoscyphus</taxon>
    </lineage>
</organism>
<name>A0A9N9LU29_9HELO</name>
<feature type="transmembrane region" description="Helical" evidence="5">
    <location>
        <begin position="399"/>
        <end position="418"/>
    </location>
</feature>
<accession>A0A9N9LU29</accession>
<evidence type="ECO:0000313" key="7">
    <source>
        <dbReference type="EMBL" id="CAG8981229.1"/>
    </source>
</evidence>
<dbReference type="CDD" id="cd07042">
    <property type="entry name" value="STAS_SulP_like_sulfate_transporter"/>
    <property type="match status" value="1"/>
</dbReference>
<keyword evidence="4 5" id="KW-0472">Membrane</keyword>
<evidence type="ECO:0000256" key="3">
    <source>
        <dbReference type="ARBA" id="ARBA00022989"/>
    </source>
</evidence>